<organism evidence="3 4">
    <name type="scientific">Sphaerisporangium rufum</name>
    <dbReference type="NCBI Taxonomy" id="1381558"/>
    <lineage>
        <taxon>Bacteria</taxon>
        <taxon>Bacillati</taxon>
        <taxon>Actinomycetota</taxon>
        <taxon>Actinomycetes</taxon>
        <taxon>Streptosporangiales</taxon>
        <taxon>Streptosporangiaceae</taxon>
        <taxon>Sphaerisporangium</taxon>
    </lineage>
</organism>
<protein>
    <submittedName>
        <fullName evidence="3">Universal stress protein</fullName>
    </submittedName>
</protein>
<gene>
    <name evidence="3" type="ORF">Sru01_66610</name>
</gene>
<keyword evidence="4" id="KW-1185">Reference proteome</keyword>
<dbReference type="InterPro" id="IPR006015">
    <property type="entry name" value="Universal_stress_UspA"/>
</dbReference>
<dbReference type="RefSeq" id="WP_203994280.1">
    <property type="nucleotide sequence ID" value="NZ_BOOU01000106.1"/>
</dbReference>
<dbReference type="Proteomes" id="UP000655287">
    <property type="component" value="Unassembled WGS sequence"/>
</dbReference>
<proteinExistence type="inferred from homology"/>
<name>A0A919R940_9ACTN</name>
<dbReference type="PRINTS" id="PR01438">
    <property type="entry name" value="UNVRSLSTRESS"/>
</dbReference>
<dbReference type="AlphaFoldDB" id="A0A919R940"/>
<comment type="caution">
    <text evidence="3">The sequence shown here is derived from an EMBL/GenBank/DDBJ whole genome shotgun (WGS) entry which is preliminary data.</text>
</comment>
<evidence type="ECO:0000313" key="3">
    <source>
        <dbReference type="EMBL" id="GII81679.1"/>
    </source>
</evidence>
<dbReference type="PANTHER" id="PTHR31964:SF113">
    <property type="entry name" value="USPA DOMAIN-CONTAINING PROTEIN"/>
    <property type="match status" value="1"/>
</dbReference>
<reference evidence="3" key="1">
    <citation type="submission" date="2021-01" db="EMBL/GenBank/DDBJ databases">
        <title>Whole genome shotgun sequence of Sphaerisporangium rufum NBRC 109079.</title>
        <authorList>
            <person name="Komaki H."/>
            <person name="Tamura T."/>
        </authorList>
    </citation>
    <scope>NUCLEOTIDE SEQUENCE</scope>
    <source>
        <strain evidence="3">NBRC 109079</strain>
    </source>
</reference>
<dbReference type="InterPro" id="IPR006016">
    <property type="entry name" value="UspA"/>
</dbReference>
<dbReference type="Pfam" id="PF00582">
    <property type="entry name" value="Usp"/>
    <property type="match status" value="2"/>
</dbReference>
<feature type="domain" description="UspA" evidence="2">
    <location>
        <begin position="152"/>
        <end position="271"/>
    </location>
</feature>
<dbReference type="PANTHER" id="PTHR31964">
    <property type="entry name" value="ADENINE NUCLEOTIDE ALPHA HYDROLASES-LIKE SUPERFAMILY PROTEIN"/>
    <property type="match status" value="1"/>
</dbReference>
<evidence type="ECO:0000313" key="4">
    <source>
        <dbReference type="Proteomes" id="UP000655287"/>
    </source>
</evidence>
<dbReference type="Gene3D" id="3.40.50.620">
    <property type="entry name" value="HUPs"/>
    <property type="match status" value="2"/>
</dbReference>
<feature type="domain" description="UspA" evidence="2">
    <location>
        <begin position="3"/>
        <end position="134"/>
    </location>
</feature>
<evidence type="ECO:0000256" key="1">
    <source>
        <dbReference type="ARBA" id="ARBA00008791"/>
    </source>
</evidence>
<sequence>MGRHVLVAFDGSAHSRAALAWAARESRVRRAGLLVCQVWDGPSAALAAAVMGEEHLAGRRLAEGVRLAERLLPGHEVRPVLLRGDAGEELVGMSLDAVLLVVGRSRPGAVAGLLHRSVMSYAVAHAGCPVVAVRAPAGGTGDRRSPAGPGSVVAGIDGTAGAAAVMEFAVHAAHRHGLPVRAVHAAGDGQGDGEHVLAELVEMWRRRSRPAVPIVAQVVPDRPLAALLAGEHDPRLIVIGHRGSGGLRARLLGSVGQGLLHHAECPVAVVREPAPG</sequence>
<comment type="similarity">
    <text evidence="1">Belongs to the universal stress protein A family.</text>
</comment>
<dbReference type="InterPro" id="IPR014729">
    <property type="entry name" value="Rossmann-like_a/b/a_fold"/>
</dbReference>
<dbReference type="SUPFAM" id="SSF52402">
    <property type="entry name" value="Adenine nucleotide alpha hydrolases-like"/>
    <property type="match status" value="2"/>
</dbReference>
<accession>A0A919R940</accession>
<dbReference type="EMBL" id="BOOU01000106">
    <property type="protein sequence ID" value="GII81679.1"/>
    <property type="molecule type" value="Genomic_DNA"/>
</dbReference>
<evidence type="ECO:0000259" key="2">
    <source>
        <dbReference type="Pfam" id="PF00582"/>
    </source>
</evidence>